<evidence type="ECO:0000256" key="1">
    <source>
        <dbReference type="ARBA" id="ARBA00022448"/>
    </source>
</evidence>
<dbReference type="Pfam" id="PF15469">
    <property type="entry name" value="Sec5"/>
    <property type="match status" value="1"/>
</dbReference>
<proteinExistence type="predicted"/>
<evidence type="ECO:0000256" key="2">
    <source>
        <dbReference type="SAM" id="MobiDB-lite"/>
    </source>
</evidence>
<dbReference type="OrthoDB" id="4062651at2759"/>
<dbReference type="PANTHER" id="PTHR44329">
    <property type="entry name" value="SERINE/THREONINE-PROTEIN KINASE TNNI3K-RELATED"/>
    <property type="match status" value="1"/>
</dbReference>
<evidence type="ECO:0000313" key="4">
    <source>
        <dbReference type="EMBL" id="KDQ07564.1"/>
    </source>
</evidence>
<dbReference type="Proteomes" id="UP000027195">
    <property type="component" value="Unassembled WGS sequence"/>
</dbReference>
<protein>
    <recommendedName>
        <fullName evidence="3">Protein kinase domain-containing protein</fullName>
    </recommendedName>
</protein>
<feature type="compositionally biased region" description="Basic and acidic residues" evidence="2">
    <location>
        <begin position="76"/>
        <end position="88"/>
    </location>
</feature>
<dbReference type="SUPFAM" id="SSF56112">
    <property type="entry name" value="Protein kinase-like (PK-like)"/>
    <property type="match status" value="1"/>
</dbReference>
<keyword evidence="5" id="KW-1185">Reference proteome</keyword>
<feature type="region of interest" description="Disordered" evidence="2">
    <location>
        <begin position="1"/>
        <end position="88"/>
    </location>
</feature>
<dbReference type="InterPro" id="IPR039481">
    <property type="entry name" value="EXOC2/Sec5_N_dom"/>
</dbReference>
<organism evidence="4 5">
    <name type="scientific">Botryobasidium botryosum (strain FD-172 SS1)</name>
    <dbReference type="NCBI Taxonomy" id="930990"/>
    <lineage>
        <taxon>Eukaryota</taxon>
        <taxon>Fungi</taxon>
        <taxon>Dikarya</taxon>
        <taxon>Basidiomycota</taxon>
        <taxon>Agaricomycotina</taxon>
        <taxon>Agaricomycetes</taxon>
        <taxon>Cantharellales</taxon>
        <taxon>Botryobasidiaceae</taxon>
        <taxon>Botryobasidium</taxon>
    </lineage>
</organism>
<dbReference type="HOGENOM" id="CLU_393102_0_0_1"/>
<dbReference type="PANTHER" id="PTHR44329:SF214">
    <property type="entry name" value="PROTEIN KINASE DOMAIN-CONTAINING PROTEIN"/>
    <property type="match status" value="1"/>
</dbReference>
<dbReference type="Pfam" id="PF07714">
    <property type="entry name" value="PK_Tyr_Ser-Thr"/>
    <property type="match status" value="1"/>
</dbReference>
<feature type="compositionally biased region" description="Polar residues" evidence="2">
    <location>
        <begin position="458"/>
        <end position="470"/>
    </location>
</feature>
<gene>
    <name evidence="4" type="ORF">BOTBODRAFT_38648</name>
</gene>
<dbReference type="InterPro" id="IPR000719">
    <property type="entry name" value="Prot_kinase_dom"/>
</dbReference>
<evidence type="ECO:0000313" key="5">
    <source>
        <dbReference type="Proteomes" id="UP000027195"/>
    </source>
</evidence>
<dbReference type="PROSITE" id="PS50011">
    <property type="entry name" value="PROTEIN_KINASE_DOM"/>
    <property type="match status" value="1"/>
</dbReference>
<dbReference type="STRING" id="930990.A0A067LWJ7"/>
<reference evidence="5" key="1">
    <citation type="journal article" date="2014" name="Proc. Natl. Acad. Sci. U.S.A.">
        <title>Extensive sampling of basidiomycete genomes demonstrates inadequacy of the white-rot/brown-rot paradigm for wood decay fungi.</title>
        <authorList>
            <person name="Riley R."/>
            <person name="Salamov A.A."/>
            <person name="Brown D.W."/>
            <person name="Nagy L.G."/>
            <person name="Floudas D."/>
            <person name="Held B.W."/>
            <person name="Levasseur A."/>
            <person name="Lombard V."/>
            <person name="Morin E."/>
            <person name="Otillar R."/>
            <person name="Lindquist E.A."/>
            <person name="Sun H."/>
            <person name="LaButti K.M."/>
            <person name="Schmutz J."/>
            <person name="Jabbour D."/>
            <person name="Luo H."/>
            <person name="Baker S.E."/>
            <person name="Pisabarro A.G."/>
            <person name="Walton J.D."/>
            <person name="Blanchette R.A."/>
            <person name="Henrissat B."/>
            <person name="Martin F."/>
            <person name="Cullen D."/>
            <person name="Hibbett D.S."/>
            <person name="Grigoriev I.V."/>
        </authorList>
    </citation>
    <scope>NUCLEOTIDE SEQUENCE [LARGE SCALE GENOMIC DNA]</scope>
    <source>
        <strain evidence="5">FD-172 SS1</strain>
    </source>
</reference>
<sequence length="702" mass="77455">MAWKYKNPLPAAQSSISLLKRPSSSPDAIASKDSSQQPGPSIHHRRDSRRPREQKSSPAPGPENLASLSNNVTGDSRVKEGRTSTERQAAHEIELLRKEMELNSASRGHNLTRLARLYLDTTLFPSHPDIQDYEIQKVASMSDRGGFGECYKGIFLNCQEVAMKCLRVRPQPSLNTNESLEKRMDKMIGREVHVWRKLQHPNILPLIGLCTLESVTYMVSPWMANGNAFDYVRNNPGADRLLLLAQAADGLKFLHDFSPAIVHGDVRGPNVLISASGTACIADFGLSHVVEEASKFSYSTSWKYAGNFAWMAPELLGDDPPLRSRDTDVFSFGRMIVELTTGEQPFSYLPSPGSIVLATVTGKMPKKPEPGSVAHELGDEIWALAEECYRTKPRLRPPMTAVASRIWAIRSSRRIASFATGQPSPPALPRSFLVKAASPGDEGDASPTAKAATTTSPISRSSTGRHTQPPTTAPEPVEDAIIVSSDQPMHVHNVKFPKVDMGREQGVVLEIDKTHFEDYIKAKAAVLKGIINCGILGSGMDWYDAPPPTEIRSYIYEALRFLVDVHAHVSRAARSLLERTISSLVEDMSTEVLICFRQIRRFGISGMMQAALEIEFMYQVLAQYATASTHATFAKTYTAISAASSRKGAGGKDQLQRELDVAKEMFDDSKRAAAIEFLCFKAPRTVKYKRVGNNRKEEVVDL</sequence>
<name>A0A067LWJ7_BOTB1</name>
<keyword evidence="1" id="KW-0813">Transport</keyword>
<dbReference type="Gene3D" id="1.10.510.10">
    <property type="entry name" value="Transferase(Phosphotransferase) domain 1"/>
    <property type="match status" value="1"/>
</dbReference>
<feature type="compositionally biased region" description="Low complexity" evidence="2">
    <location>
        <begin position="445"/>
        <end position="457"/>
    </location>
</feature>
<accession>A0A067LWJ7</accession>
<feature type="compositionally biased region" description="Low complexity" evidence="2">
    <location>
        <begin position="14"/>
        <end position="26"/>
    </location>
</feature>
<dbReference type="InterPro" id="IPR051681">
    <property type="entry name" value="Ser/Thr_Kinases-Pseudokinases"/>
</dbReference>
<dbReference type="EMBL" id="KL198104">
    <property type="protein sequence ID" value="KDQ07564.1"/>
    <property type="molecule type" value="Genomic_DNA"/>
</dbReference>
<evidence type="ECO:0000259" key="3">
    <source>
        <dbReference type="PROSITE" id="PS50011"/>
    </source>
</evidence>
<feature type="region of interest" description="Disordered" evidence="2">
    <location>
        <begin position="436"/>
        <end position="475"/>
    </location>
</feature>
<dbReference type="AlphaFoldDB" id="A0A067LWJ7"/>
<feature type="domain" description="Protein kinase" evidence="3">
    <location>
        <begin position="136"/>
        <end position="408"/>
    </location>
</feature>
<dbReference type="InterPro" id="IPR001245">
    <property type="entry name" value="Ser-Thr/Tyr_kinase_cat_dom"/>
</dbReference>
<dbReference type="GO" id="GO:0004674">
    <property type="term" value="F:protein serine/threonine kinase activity"/>
    <property type="evidence" value="ECO:0007669"/>
    <property type="project" value="TreeGrafter"/>
</dbReference>
<dbReference type="InParanoid" id="A0A067LWJ7"/>
<feature type="non-terminal residue" evidence="4">
    <location>
        <position position="702"/>
    </location>
</feature>
<dbReference type="InterPro" id="IPR011009">
    <property type="entry name" value="Kinase-like_dom_sf"/>
</dbReference>
<dbReference type="GO" id="GO:0005524">
    <property type="term" value="F:ATP binding"/>
    <property type="evidence" value="ECO:0007669"/>
    <property type="project" value="InterPro"/>
</dbReference>